<dbReference type="Proteomes" id="UP001300502">
    <property type="component" value="Unassembled WGS sequence"/>
</dbReference>
<name>A0AAV9ILU3_9RHOD</name>
<sequence length="332" mass="37660">MSWLLEEEVLKGLTPELIRERGFPVQATFAYKSVEKWRKRKDFVLIIPSHSAGNFALCYAYGPRDQFVGEKRQVEIIWYRLAIDLNNFCFLQFTRVEGKIRSWLLLEHVSSIKSIQTTTSYYESEQKYNHCIKTVTISVEHDCVLCHSSPEKCRCSVKALDRYKSFPVQSTKGSSLPSPTVPTFSGSFLESLSCSSSRGYIEVAQYSMKKGSLLHYFRTDCFTNALPVQYKLAQSSFFEALESLLSKMGSYHLNLPTNAVTLEEDTNLFPTNPSLNTFGEAFDDSGLFSSSSPLQLPFSSCTSSHLEHPLSELLDDEYFLSLQSSIFSVEES</sequence>
<comment type="caution">
    <text evidence="1">The sequence shown here is derived from an EMBL/GenBank/DDBJ whole genome shotgun (WGS) entry which is preliminary data.</text>
</comment>
<dbReference type="EMBL" id="JANCYU010000063">
    <property type="protein sequence ID" value="KAK4528375.1"/>
    <property type="molecule type" value="Genomic_DNA"/>
</dbReference>
<evidence type="ECO:0000313" key="2">
    <source>
        <dbReference type="Proteomes" id="UP001300502"/>
    </source>
</evidence>
<gene>
    <name evidence="1" type="ORF">GAYE_SCF55G6316</name>
</gene>
<reference evidence="1 2" key="1">
    <citation type="submission" date="2022-07" db="EMBL/GenBank/DDBJ databases">
        <title>Genome-wide signatures of adaptation to extreme environments.</title>
        <authorList>
            <person name="Cho C.H."/>
            <person name="Yoon H.S."/>
        </authorList>
    </citation>
    <scope>NUCLEOTIDE SEQUENCE [LARGE SCALE GENOMIC DNA]</scope>
    <source>
        <strain evidence="1 2">108.79 E11</strain>
    </source>
</reference>
<evidence type="ECO:0000313" key="1">
    <source>
        <dbReference type="EMBL" id="KAK4528375.1"/>
    </source>
</evidence>
<dbReference type="AlphaFoldDB" id="A0AAV9ILU3"/>
<protein>
    <submittedName>
        <fullName evidence="1">Uncharacterized protein</fullName>
    </submittedName>
</protein>
<keyword evidence="2" id="KW-1185">Reference proteome</keyword>
<organism evidence="1 2">
    <name type="scientific">Galdieria yellowstonensis</name>
    <dbReference type="NCBI Taxonomy" id="3028027"/>
    <lineage>
        <taxon>Eukaryota</taxon>
        <taxon>Rhodophyta</taxon>
        <taxon>Bangiophyceae</taxon>
        <taxon>Galdieriales</taxon>
        <taxon>Galdieriaceae</taxon>
        <taxon>Galdieria</taxon>
    </lineage>
</organism>
<proteinExistence type="predicted"/>
<accession>A0AAV9ILU3</accession>